<accession>A0A975AKS0</accession>
<dbReference type="InterPro" id="IPR029058">
    <property type="entry name" value="AB_hydrolase_fold"/>
</dbReference>
<keyword evidence="2" id="KW-1185">Reference proteome</keyword>
<dbReference type="RefSeq" id="WP_207324631.1">
    <property type="nucleotide sequence ID" value="NZ_CP071504.1"/>
</dbReference>
<evidence type="ECO:0000313" key="2">
    <source>
        <dbReference type="Proteomes" id="UP000663281"/>
    </source>
</evidence>
<dbReference type="AlphaFoldDB" id="A0A975AKS0"/>
<dbReference type="Pfam" id="PF05728">
    <property type="entry name" value="UPF0227"/>
    <property type="match status" value="1"/>
</dbReference>
<organism evidence="1 2">
    <name type="scientific">Shewanella cyperi</name>
    <dbReference type="NCBI Taxonomy" id="2814292"/>
    <lineage>
        <taxon>Bacteria</taxon>
        <taxon>Pseudomonadati</taxon>
        <taxon>Pseudomonadota</taxon>
        <taxon>Gammaproteobacteria</taxon>
        <taxon>Alteromonadales</taxon>
        <taxon>Shewanellaceae</taxon>
        <taxon>Shewanella</taxon>
    </lineage>
</organism>
<sequence length="191" mass="21190">MLLYIHGFNSSPESEKGRVTADYVRRCHPQVNLVQPQLPCDTRAAMALLGELCEQALAKGETLSFIGSSLGGFYASFLVQRYGGKAVLINPAVAPYHLFDEFLGPQHNPYTGEDYQVLPEHKDALLDFDLPAIANPERFFVLLQTGDEVLDYRDALTKYHCCEMLLQPGGDHSFIGYGAQLPAIGRFLQLP</sequence>
<gene>
    <name evidence="1" type="ORF">JYB88_15020</name>
</gene>
<name>A0A975AKS0_9GAMM</name>
<reference evidence="1 2" key="1">
    <citation type="submission" date="2021-03" db="EMBL/GenBank/DDBJ databases">
        <title>Novel species identification of genus Shewanella.</title>
        <authorList>
            <person name="Liu G."/>
            <person name="Zhang Q."/>
        </authorList>
    </citation>
    <scope>NUCLEOTIDE SEQUENCE [LARGE SCALE GENOMIC DNA]</scope>
    <source>
        <strain evidence="1 2">FJAT-53726</strain>
    </source>
</reference>
<dbReference type="PANTHER" id="PTHR35602">
    <property type="entry name" value="ESTERASE YQIA-RELATED"/>
    <property type="match status" value="1"/>
</dbReference>
<dbReference type="SUPFAM" id="SSF53474">
    <property type="entry name" value="alpha/beta-Hydrolases"/>
    <property type="match status" value="1"/>
</dbReference>
<dbReference type="EMBL" id="CP071504">
    <property type="protein sequence ID" value="QSX29493.1"/>
    <property type="molecule type" value="Genomic_DNA"/>
</dbReference>
<dbReference type="Gene3D" id="3.40.50.1820">
    <property type="entry name" value="alpha/beta hydrolase"/>
    <property type="match status" value="1"/>
</dbReference>
<dbReference type="KEGG" id="scyp:JYB88_15020"/>
<evidence type="ECO:0000313" key="1">
    <source>
        <dbReference type="EMBL" id="QSX29493.1"/>
    </source>
</evidence>
<dbReference type="InterPro" id="IPR008886">
    <property type="entry name" value="UPF0227/Esterase_YqiA"/>
</dbReference>
<proteinExistence type="predicted"/>
<dbReference type="PANTHER" id="PTHR35602:SF3">
    <property type="entry name" value="ESTERASE YQIA"/>
    <property type="match status" value="1"/>
</dbReference>
<protein>
    <submittedName>
        <fullName evidence="1">Esterase YqiA</fullName>
    </submittedName>
</protein>
<dbReference type="Proteomes" id="UP000663281">
    <property type="component" value="Chromosome"/>
</dbReference>